<keyword evidence="3" id="KW-1185">Reference proteome</keyword>
<accession>A0A124E059</accession>
<reference evidence="3" key="2">
    <citation type="submission" date="2016-02" db="EMBL/GenBank/DDBJ databases">
        <title>Draft genome sequence of five rapidly growing Mycobacterium species.</title>
        <authorList>
            <person name="Katahira K."/>
            <person name="Gotou Y."/>
            <person name="Iida K."/>
            <person name="Ogura Y."/>
            <person name="Hayashi T."/>
        </authorList>
    </citation>
    <scope>NUCLEOTIDE SEQUENCE [LARGE SCALE GENOMIC DNA]</scope>
    <source>
        <strain evidence="3">JCM15654</strain>
    </source>
</reference>
<sequence>MAARDRDESGRPRNARPRDALGRPLPHGDEGVPRIPDDLRLSPAESLDYAQELLDRGLAFHAHEVLEAAWKNGPADERELWQGLAQLAVGITHVQRGNHSGAASLLRRAAGRLSADRAPSRYSVDNVGLVGFANALANDLESGAEVDADRLRPRLRI</sequence>
<dbReference type="Gene3D" id="1.10.3450.10">
    <property type="entry name" value="TTHA0068-like"/>
    <property type="match status" value="1"/>
</dbReference>
<dbReference type="InterPro" id="IPR005500">
    <property type="entry name" value="DUF309"/>
</dbReference>
<dbReference type="Proteomes" id="UP000069620">
    <property type="component" value="Unassembled WGS sequence"/>
</dbReference>
<dbReference type="SUPFAM" id="SSF140663">
    <property type="entry name" value="TTHA0068-like"/>
    <property type="match status" value="1"/>
</dbReference>
<dbReference type="STRING" id="146020.RMCB_3601"/>
<dbReference type="PANTHER" id="PTHR34796">
    <property type="entry name" value="EXPRESSED PROTEIN"/>
    <property type="match status" value="1"/>
</dbReference>
<evidence type="ECO:0000256" key="1">
    <source>
        <dbReference type="SAM" id="MobiDB-lite"/>
    </source>
</evidence>
<gene>
    <name evidence="2" type="ORF">RMCB_3601</name>
</gene>
<dbReference type="InterPro" id="IPR023203">
    <property type="entry name" value="TTHA0068_sf"/>
</dbReference>
<dbReference type="RefSeq" id="WP_029369957.1">
    <property type="nucleotide sequence ID" value="NZ_BCSX01000031.1"/>
</dbReference>
<name>A0A124E059_9MYCO</name>
<dbReference type="Pfam" id="PF03745">
    <property type="entry name" value="DUF309"/>
    <property type="match status" value="1"/>
</dbReference>
<evidence type="ECO:0000313" key="2">
    <source>
        <dbReference type="EMBL" id="GAS89505.1"/>
    </source>
</evidence>
<dbReference type="OrthoDB" id="160968at2"/>
<comment type="caution">
    <text evidence="2">The sequence shown here is derived from an EMBL/GenBank/DDBJ whole genome shotgun (WGS) entry which is preliminary data.</text>
</comment>
<dbReference type="PANTHER" id="PTHR34796:SF1">
    <property type="entry name" value="EXPRESSED PROTEIN"/>
    <property type="match status" value="1"/>
</dbReference>
<proteinExistence type="predicted"/>
<dbReference type="AlphaFoldDB" id="A0A124E059"/>
<evidence type="ECO:0008006" key="4">
    <source>
        <dbReference type="Google" id="ProtNLM"/>
    </source>
</evidence>
<feature type="region of interest" description="Disordered" evidence="1">
    <location>
        <begin position="1"/>
        <end position="36"/>
    </location>
</feature>
<protein>
    <recommendedName>
        <fullName evidence="4">DUF309 domain-containing protein</fullName>
    </recommendedName>
</protein>
<organism evidence="2 3">
    <name type="scientific">Mycolicibacterium brisbanense</name>
    <dbReference type="NCBI Taxonomy" id="146020"/>
    <lineage>
        <taxon>Bacteria</taxon>
        <taxon>Bacillati</taxon>
        <taxon>Actinomycetota</taxon>
        <taxon>Actinomycetes</taxon>
        <taxon>Mycobacteriales</taxon>
        <taxon>Mycobacteriaceae</taxon>
        <taxon>Mycolicibacterium</taxon>
    </lineage>
</organism>
<dbReference type="EMBL" id="BCSX01000031">
    <property type="protein sequence ID" value="GAS89505.1"/>
    <property type="molecule type" value="Genomic_DNA"/>
</dbReference>
<evidence type="ECO:0000313" key="3">
    <source>
        <dbReference type="Proteomes" id="UP000069620"/>
    </source>
</evidence>
<reference evidence="3" key="1">
    <citation type="journal article" date="2016" name="Genome Announc.">
        <title>Draft Genome Sequences of Five Rapidly Growing Mycobacterium Species, M. thermoresistibile, M. fortuitum subsp. acetamidolyticum, M. canariasense, M. brisbanense, and M. novocastrense.</title>
        <authorList>
            <person name="Katahira K."/>
            <person name="Ogura Y."/>
            <person name="Gotoh Y."/>
            <person name="Hayashi T."/>
        </authorList>
    </citation>
    <scope>NUCLEOTIDE SEQUENCE [LARGE SCALE GENOMIC DNA]</scope>
    <source>
        <strain evidence="3">JCM15654</strain>
    </source>
</reference>